<feature type="coiled-coil region" evidence="6">
    <location>
        <begin position="1110"/>
        <end position="1143"/>
    </location>
</feature>
<dbReference type="InterPro" id="IPR002052">
    <property type="entry name" value="DNA_methylase_N6_adenine_CS"/>
</dbReference>
<dbReference type="PANTHER" id="PTHR33841">
    <property type="entry name" value="DNA METHYLTRANSFERASE YEEA-RELATED"/>
    <property type="match status" value="1"/>
</dbReference>
<evidence type="ECO:0000256" key="3">
    <source>
        <dbReference type="ARBA" id="ARBA00022679"/>
    </source>
</evidence>
<dbReference type="Proteomes" id="UP000606724">
    <property type="component" value="Unassembled WGS sequence"/>
</dbReference>
<dbReference type="NCBIfam" id="NF033452">
    <property type="entry name" value="BREX_1_MTaseX"/>
    <property type="match status" value="1"/>
</dbReference>
<dbReference type="InterPro" id="IPR011639">
    <property type="entry name" value="MethylTrfase_TaqI-like_dom"/>
</dbReference>
<dbReference type="SUPFAM" id="SSF53335">
    <property type="entry name" value="S-adenosyl-L-methionine-dependent methyltransferases"/>
    <property type="match status" value="1"/>
</dbReference>
<evidence type="ECO:0000256" key="1">
    <source>
        <dbReference type="ARBA" id="ARBA00011900"/>
    </source>
</evidence>
<dbReference type="Gene3D" id="3.40.50.150">
    <property type="entry name" value="Vaccinia Virus protein VP39"/>
    <property type="match status" value="1"/>
</dbReference>
<evidence type="ECO:0000256" key="6">
    <source>
        <dbReference type="SAM" id="Coils"/>
    </source>
</evidence>
<dbReference type="EC" id="2.1.1.72" evidence="1"/>
<dbReference type="InterPro" id="IPR047939">
    <property type="entry name" value="BREX_1_PglX"/>
</dbReference>
<evidence type="ECO:0000259" key="7">
    <source>
        <dbReference type="Pfam" id="PF07669"/>
    </source>
</evidence>
<evidence type="ECO:0000313" key="8">
    <source>
        <dbReference type="EMBL" id="MBD7947563.1"/>
    </source>
</evidence>
<keyword evidence="3" id="KW-0808">Transferase</keyword>
<evidence type="ECO:0000256" key="4">
    <source>
        <dbReference type="ARBA" id="ARBA00022691"/>
    </source>
</evidence>
<dbReference type="InterPro" id="IPR050953">
    <property type="entry name" value="N4_N6_ade-DNA_methylase"/>
</dbReference>
<dbReference type="RefSeq" id="WP_191691191.1">
    <property type="nucleotide sequence ID" value="NZ_JACSQR010000012.1"/>
</dbReference>
<name>A0ABR8RIL7_9GAMM</name>
<keyword evidence="4" id="KW-0949">S-adenosyl-L-methionine</keyword>
<organism evidence="8 9">
    <name type="scientific">Psychrobacter communis</name>
    <dbReference type="NCBI Taxonomy" id="2762238"/>
    <lineage>
        <taxon>Bacteria</taxon>
        <taxon>Pseudomonadati</taxon>
        <taxon>Pseudomonadota</taxon>
        <taxon>Gammaproteobacteria</taxon>
        <taxon>Moraxellales</taxon>
        <taxon>Moraxellaceae</taxon>
        <taxon>Psychrobacter</taxon>
    </lineage>
</organism>
<dbReference type="PRINTS" id="PR00507">
    <property type="entry name" value="N12N6MTFRASE"/>
</dbReference>
<feature type="domain" description="Type II methyltransferase M.TaqI-like" evidence="7">
    <location>
        <begin position="347"/>
        <end position="565"/>
    </location>
</feature>
<keyword evidence="9" id="KW-1185">Reference proteome</keyword>
<dbReference type="EMBL" id="JACSQR010000012">
    <property type="protein sequence ID" value="MBD7947563.1"/>
    <property type="molecule type" value="Genomic_DNA"/>
</dbReference>
<evidence type="ECO:0000256" key="5">
    <source>
        <dbReference type="ARBA" id="ARBA00047942"/>
    </source>
</evidence>
<gene>
    <name evidence="8" type="primary">pglX</name>
    <name evidence="8" type="ORF">H9653_05980</name>
</gene>
<dbReference type="PANTHER" id="PTHR33841:SF1">
    <property type="entry name" value="DNA METHYLTRANSFERASE A"/>
    <property type="match status" value="1"/>
</dbReference>
<keyword evidence="6" id="KW-0175">Coiled coil</keyword>
<dbReference type="PROSITE" id="PS00092">
    <property type="entry name" value="N6_MTASE"/>
    <property type="match status" value="1"/>
</dbReference>
<protein>
    <recommendedName>
        <fullName evidence="1">site-specific DNA-methyltransferase (adenine-specific)</fullName>
        <ecNumber evidence="1">2.1.1.72</ecNumber>
    </recommendedName>
</protein>
<keyword evidence="2" id="KW-0489">Methyltransferase</keyword>
<comment type="caution">
    <text evidence="8">The sequence shown here is derived from an EMBL/GenBank/DDBJ whole genome shotgun (WGS) entry which is preliminary data.</text>
</comment>
<dbReference type="Pfam" id="PF07669">
    <property type="entry name" value="Eco57I"/>
    <property type="match status" value="1"/>
</dbReference>
<proteinExistence type="predicted"/>
<sequence length="1198" mass="136313">METSNIKSYAPKARLEFMDAVAKRLNTFGISANKKGELQVTEAIIQGSVLQIGDNNFDSKLAPARQRLVQKSEQLGYAQLVEQVAYTWFNRLCAIRYMEIHGYLGHGFRVLSHPNGDKRFEILDHAQDAAEDLGLDRDRIIDLMLAGDKNEELYRELLLGQCHKLHEAMPFLFESLNDETELLLPDNLTRTDSILRGLVDSIPEEDWQQVEVIGWLYQFYISEKKDQVIGKVVKTEDIPAATQLFTPNWIVKYMVQNSLGAQWLATYPDSPLKAQMEYYIEPAKQTDEVNAQLKAITPESLNPEELTLIDPASGSGHILVEAYDLFKAIYLERGYRQRDIAQLILEKNLFGLDIDQRAAQLTGFALMMKGREDDRRLFERGVKLNVMAMVDSTSLEVDTLVHGIKLSQHDLNVEDLTALKDLFEHATTFGSLIQVPQTLAGKLPALKQLSETNSQDMFVKETLEHLVPLVMQAEILGAQYDTVVANPPYMGSKGMNPSVREFAKSNYPTSKSDTYAMFVERYVETVKSSGSCAFVTPYTWMFLSTHEAFRSLLFSGRSISSLVKPSYTSFFESAIVPLVTFIVTNCAENLRGKYTGLGYLGRGDEQSSRLLSAINGSEEFPIYETCYEEFLKIPGSPVAYWVTKEFINAFDGCTPISEAFILKNGLQTGDTNQFLRCWWEVGQLNLAKPKESRRLLHSRRWFPCNKAGDFRKWFGNYLYVVNWESDGCLVRACPGARPQNVEYYFQPGVTWGMVTSGESSFRAMPEGFIFDNSAPSAFAKSGGEALQLLGHLNSKSAVYALQVLNPTLNMTTGTVSQLPAFGNLKDVTSCVKESVNRSKIDWDAYERSWDFHSFPLLSNISELTQTLEASYTNWINQNKDTIAEMQHLEEENNRIFIEAYGLQDELTPEVPIEKITLTVNPAYRYGIKRTEQERNARFRSDTMTELVSYTIGCMMGRYSLDQEGLVYAHAGNEGFDASLYKSFPADSDGIIPITDEEWFKDDVSNRVVEFVKTVWGEDNLTENLQFIADSLCLDAIKPRNSESAAATIRRYLSTQFYKDHMQTYKNRPIYWLFSSGKEKAFECLVYLHRYNESTLSRMRTEYVTPLLGKYQAYAEQLDKQLEMAESTQDKKRLERELKIMDKKQSELREFDDKLKHYADMRISIDLDDGVKENYGKFGDLLAEVKKITGKKPETINAN</sequence>
<evidence type="ECO:0000256" key="2">
    <source>
        <dbReference type="ARBA" id="ARBA00022603"/>
    </source>
</evidence>
<comment type="catalytic activity">
    <reaction evidence="5">
        <text>a 2'-deoxyadenosine in DNA + S-adenosyl-L-methionine = an N(6)-methyl-2'-deoxyadenosine in DNA + S-adenosyl-L-homocysteine + H(+)</text>
        <dbReference type="Rhea" id="RHEA:15197"/>
        <dbReference type="Rhea" id="RHEA-COMP:12418"/>
        <dbReference type="Rhea" id="RHEA-COMP:12419"/>
        <dbReference type="ChEBI" id="CHEBI:15378"/>
        <dbReference type="ChEBI" id="CHEBI:57856"/>
        <dbReference type="ChEBI" id="CHEBI:59789"/>
        <dbReference type="ChEBI" id="CHEBI:90615"/>
        <dbReference type="ChEBI" id="CHEBI:90616"/>
        <dbReference type="EC" id="2.1.1.72"/>
    </reaction>
</comment>
<accession>A0ABR8RIL7</accession>
<dbReference type="InterPro" id="IPR029063">
    <property type="entry name" value="SAM-dependent_MTases_sf"/>
</dbReference>
<evidence type="ECO:0000313" key="9">
    <source>
        <dbReference type="Proteomes" id="UP000606724"/>
    </source>
</evidence>
<reference evidence="8 9" key="1">
    <citation type="submission" date="2020-08" db="EMBL/GenBank/DDBJ databases">
        <title>A Genomic Blueprint of the Chicken Gut Microbiome.</title>
        <authorList>
            <person name="Gilroy R."/>
            <person name="Ravi A."/>
            <person name="Getino M."/>
            <person name="Pursley I."/>
            <person name="Horton D.L."/>
            <person name="Alikhan N.-F."/>
            <person name="Baker D."/>
            <person name="Gharbi K."/>
            <person name="Hall N."/>
            <person name="Watson M."/>
            <person name="Adriaenssens E.M."/>
            <person name="Foster-Nyarko E."/>
            <person name="Jarju S."/>
            <person name="Secka A."/>
            <person name="Antonio M."/>
            <person name="Oren A."/>
            <person name="Chaudhuri R."/>
            <person name="La Ragione R.M."/>
            <person name="Hildebrand F."/>
            <person name="Pallen M.J."/>
        </authorList>
    </citation>
    <scope>NUCLEOTIDE SEQUENCE [LARGE SCALE GENOMIC DNA]</scope>
    <source>
        <strain evidence="8 9">Sa4CVA2</strain>
    </source>
</reference>